<dbReference type="EMBL" id="RDQH01000335">
    <property type="protein sequence ID" value="RXH88932.1"/>
    <property type="molecule type" value="Genomic_DNA"/>
</dbReference>
<dbReference type="AlphaFoldDB" id="A0A498J505"/>
<evidence type="ECO:0000313" key="3">
    <source>
        <dbReference type="Proteomes" id="UP000290289"/>
    </source>
</evidence>
<dbReference type="Proteomes" id="UP000290289">
    <property type="component" value="Chromosome 9"/>
</dbReference>
<proteinExistence type="predicted"/>
<sequence>MTQSYSKGNNSYAIPSPCFVVLFPRIHNNIMLSLWSPCCIAHVTLLRRADEAIRWTGERDSAKELFLFIVYCLIMWMFIKLLLLKVTKYDLFRHFGRLGANGMQSVDVDKIEGKHYGYLEFRNLEYASLAIQKANVSTTTLDGQRIKGHCHIVKLPHVSVNWDAFKEYTLNKKAKARERGILMQERTKGIEERGIDNLGITQPGATELAHVANREFAHTTKPNA</sequence>
<organism evidence="2 3">
    <name type="scientific">Malus domestica</name>
    <name type="common">Apple</name>
    <name type="synonym">Pyrus malus</name>
    <dbReference type="NCBI Taxonomy" id="3750"/>
    <lineage>
        <taxon>Eukaryota</taxon>
        <taxon>Viridiplantae</taxon>
        <taxon>Streptophyta</taxon>
        <taxon>Embryophyta</taxon>
        <taxon>Tracheophyta</taxon>
        <taxon>Spermatophyta</taxon>
        <taxon>Magnoliopsida</taxon>
        <taxon>eudicotyledons</taxon>
        <taxon>Gunneridae</taxon>
        <taxon>Pentapetalae</taxon>
        <taxon>rosids</taxon>
        <taxon>fabids</taxon>
        <taxon>Rosales</taxon>
        <taxon>Rosaceae</taxon>
        <taxon>Amygdaloideae</taxon>
        <taxon>Maleae</taxon>
        <taxon>Malus</taxon>
    </lineage>
</organism>
<dbReference type="CDD" id="cd00590">
    <property type="entry name" value="RRM_SF"/>
    <property type="match status" value="1"/>
</dbReference>
<dbReference type="Gene3D" id="3.30.70.330">
    <property type="match status" value="1"/>
</dbReference>
<evidence type="ECO:0008006" key="4">
    <source>
        <dbReference type="Google" id="ProtNLM"/>
    </source>
</evidence>
<keyword evidence="1" id="KW-0472">Membrane</keyword>
<dbReference type="InterPro" id="IPR012677">
    <property type="entry name" value="Nucleotide-bd_a/b_plait_sf"/>
</dbReference>
<evidence type="ECO:0000313" key="2">
    <source>
        <dbReference type="EMBL" id="RXH88932.1"/>
    </source>
</evidence>
<dbReference type="InterPro" id="IPR035979">
    <property type="entry name" value="RBD_domain_sf"/>
</dbReference>
<gene>
    <name evidence="2" type="ORF">DVH24_000531</name>
</gene>
<dbReference type="GO" id="GO:0003676">
    <property type="term" value="F:nucleic acid binding"/>
    <property type="evidence" value="ECO:0007669"/>
    <property type="project" value="InterPro"/>
</dbReference>
<protein>
    <recommendedName>
        <fullName evidence="4">RRM domain-containing protein</fullName>
    </recommendedName>
</protein>
<name>A0A498J505_MALDO</name>
<keyword evidence="1" id="KW-1133">Transmembrane helix</keyword>
<accession>A0A498J505</accession>
<keyword evidence="1" id="KW-0812">Transmembrane</keyword>
<keyword evidence="3" id="KW-1185">Reference proteome</keyword>
<evidence type="ECO:0000256" key="1">
    <source>
        <dbReference type="SAM" id="Phobius"/>
    </source>
</evidence>
<comment type="caution">
    <text evidence="2">The sequence shown here is derived from an EMBL/GenBank/DDBJ whole genome shotgun (WGS) entry which is preliminary data.</text>
</comment>
<dbReference type="SUPFAM" id="SSF54928">
    <property type="entry name" value="RNA-binding domain, RBD"/>
    <property type="match status" value="1"/>
</dbReference>
<feature type="transmembrane region" description="Helical" evidence="1">
    <location>
        <begin position="65"/>
        <end position="84"/>
    </location>
</feature>
<reference evidence="2 3" key="1">
    <citation type="submission" date="2018-10" db="EMBL/GenBank/DDBJ databases">
        <title>A high-quality apple genome assembly.</title>
        <authorList>
            <person name="Hu J."/>
        </authorList>
    </citation>
    <scope>NUCLEOTIDE SEQUENCE [LARGE SCALE GENOMIC DNA]</scope>
    <source>
        <strain evidence="3">cv. HFTH1</strain>
        <tissue evidence="2">Young leaf</tissue>
    </source>
</reference>